<evidence type="ECO:0000313" key="3">
    <source>
        <dbReference type="Proteomes" id="UP001217089"/>
    </source>
</evidence>
<dbReference type="PROSITE" id="PS50404">
    <property type="entry name" value="GST_NTER"/>
    <property type="match status" value="1"/>
</dbReference>
<proteinExistence type="predicted"/>
<dbReference type="CDD" id="cd03039">
    <property type="entry name" value="GST_N_Sigma_like"/>
    <property type="match status" value="1"/>
</dbReference>
<dbReference type="InterPro" id="IPR036249">
    <property type="entry name" value="Thioredoxin-like_sf"/>
</dbReference>
<organism evidence="2 3">
    <name type="scientific">Tegillarca granosa</name>
    <name type="common">Malaysian cockle</name>
    <name type="synonym">Anadara granosa</name>
    <dbReference type="NCBI Taxonomy" id="220873"/>
    <lineage>
        <taxon>Eukaryota</taxon>
        <taxon>Metazoa</taxon>
        <taxon>Spiralia</taxon>
        <taxon>Lophotrochozoa</taxon>
        <taxon>Mollusca</taxon>
        <taxon>Bivalvia</taxon>
        <taxon>Autobranchia</taxon>
        <taxon>Pteriomorphia</taxon>
        <taxon>Arcoida</taxon>
        <taxon>Arcoidea</taxon>
        <taxon>Arcidae</taxon>
        <taxon>Tegillarca</taxon>
    </lineage>
</organism>
<dbReference type="Gene3D" id="1.20.1050.130">
    <property type="match status" value="1"/>
</dbReference>
<comment type="caution">
    <text evidence="2">The sequence shown here is derived from an EMBL/GenBank/DDBJ whole genome shotgun (WGS) entry which is preliminary data.</text>
</comment>
<feature type="domain" description="GST N-terminal" evidence="1">
    <location>
        <begin position="2"/>
        <end position="79"/>
    </location>
</feature>
<keyword evidence="3" id="KW-1185">Reference proteome</keyword>
<dbReference type="SUPFAM" id="SSF52833">
    <property type="entry name" value="Thioredoxin-like"/>
    <property type="match status" value="1"/>
</dbReference>
<name>A0ABQ9EA97_TEGGR</name>
<reference evidence="2 3" key="1">
    <citation type="submission" date="2022-12" db="EMBL/GenBank/DDBJ databases">
        <title>Chromosome-level genome of Tegillarca granosa.</title>
        <authorList>
            <person name="Kim J."/>
        </authorList>
    </citation>
    <scope>NUCLEOTIDE SEQUENCE [LARGE SCALE GENOMIC DNA]</scope>
    <source>
        <strain evidence="2">Teg-2019</strain>
        <tissue evidence="2">Adductor muscle</tissue>
    </source>
</reference>
<protein>
    <recommendedName>
        <fullName evidence="1">GST N-terminal domain-containing protein</fullName>
    </recommendedName>
</protein>
<dbReference type="Proteomes" id="UP001217089">
    <property type="component" value="Unassembled WGS sequence"/>
</dbReference>
<gene>
    <name evidence="2" type="ORF">KUTeg_021245</name>
</gene>
<dbReference type="Pfam" id="PF02798">
    <property type="entry name" value="GST_N"/>
    <property type="match status" value="1"/>
</dbReference>
<sequence>MPSYKLTYFAGRGRGELSRLLFAVSGTKFEDVRVEFPDWPALKPKTPLGSLPLLETEGKTLVQSLSIARFLANKFGLLGKTVEDQAIADMIVATCEDVRVNLAPALFEQDPAAREYEDLFYKGK</sequence>
<evidence type="ECO:0000259" key="1">
    <source>
        <dbReference type="PROSITE" id="PS50404"/>
    </source>
</evidence>
<dbReference type="PANTHER" id="PTHR11571:SF150">
    <property type="entry name" value="GLUTATHIONE S-TRANSFERASE"/>
    <property type="match status" value="1"/>
</dbReference>
<dbReference type="EMBL" id="JARBDR010000918">
    <property type="protein sequence ID" value="KAJ8302258.1"/>
    <property type="molecule type" value="Genomic_DNA"/>
</dbReference>
<dbReference type="InterPro" id="IPR040079">
    <property type="entry name" value="Glutathione_S-Trfase"/>
</dbReference>
<evidence type="ECO:0000313" key="2">
    <source>
        <dbReference type="EMBL" id="KAJ8302258.1"/>
    </source>
</evidence>
<dbReference type="InterPro" id="IPR050213">
    <property type="entry name" value="GST_superfamily"/>
</dbReference>
<dbReference type="InterPro" id="IPR004045">
    <property type="entry name" value="Glutathione_S-Trfase_N"/>
</dbReference>
<dbReference type="PANTHER" id="PTHR11571">
    <property type="entry name" value="GLUTATHIONE S-TRANSFERASE"/>
    <property type="match status" value="1"/>
</dbReference>
<accession>A0ABQ9EA97</accession>
<dbReference type="SFLD" id="SFLDS00019">
    <property type="entry name" value="Glutathione_Transferase_(cytos"/>
    <property type="match status" value="1"/>
</dbReference>